<evidence type="ECO:0000313" key="3">
    <source>
        <dbReference type="EMBL" id="KAG7158423.1"/>
    </source>
</evidence>
<dbReference type="InterPro" id="IPR009057">
    <property type="entry name" value="Homeodomain-like_sf"/>
</dbReference>
<dbReference type="SUPFAM" id="SSF46689">
    <property type="entry name" value="Homeodomain-like"/>
    <property type="match status" value="1"/>
</dbReference>
<sequence length="309" mass="35482">MLEIYLKDSTIFRGTSSAIQNDLIAAIGYLITKQIKEDIEKTDFVSLILDETSDIINKSQLSSVFRFVDQNCQVQERFLHFTDVSADRSSAGLLEHVKHLLRDFNCGEKLIAQTYDGAAGMDIAYCSKKVEELIGKIKKIREDDFDRIFQESVPGRNDENPNKRSRRIMEVQPQRHVRPPRTRANRPEVIRSRGRIRISRLLGISRDTVRLWVRRYEEGGHVLTRPRPGRPRVTTPAADQQIQRAAERAPLSTAVRITRETGVQCHPITTRRRIRETGRQCFIPARKETLTEAHREARTSSRSPVLAIT</sequence>
<evidence type="ECO:0000259" key="2">
    <source>
        <dbReference type="Pfam" id="PF14291"/>
    </source>
</evidence>
<name>A0A8J5MNX4_HOMAM</name>
<comment type="subcellular location">
    <subcellularLocation>
        <location evidence="1">Nucleus</location>
    </subcellularLocation>
</comment>
<evidence type="ECO:0000313" key="4">
    <source>
        <dbReference type="Proteomes" id="UP000747542"/>
    </source>
</evidence>
<reference evidence="3" key="1">
    <citation type="journal article" date="2021" name="Sci. Adv.">
        <title>The American lobster genome reveals insights on longevity, neural, and immune adaptations.</title>
        <authorList>
            <person name="Polinski J.M."/>
            <person name="Zimin A.V."/>
            <person name="Clark K.F."/>
            <person name="Kohn A.B."/>
            <person name="Sadowski N."/>
            <person name="Timp W."/>
            <person name="Ptitsyn A."/>
            <person name="Khanna P."/>
            <person name="Romanova D.Y."/>
            <person name="Williams P."/>
            <person name="Greenwood S.J."/>
            <person name="Moroz L.L."/>
            <person name="Walt D.R."/>
            <person name="Bodnar A.G."/>
        </authorList>
    </citation>
    <scope>NUCLEOTIDE SEQUENCE</scope>
    <source>
        <strain evidence="3">GMGI-L3</strain>
    </source>
</reference>
<accession>A0A8J5MNX4</accession>
<protein>
    <submittedName>
        <fullName evidence="3">Putative transposase and winged helix-turn-helix-containing protein</fullName>
    </submittedName>
</protein>
<dbReference type="PANTHER" id="PTHR45749">
    <property type="match status" value="1"/>
</dbReference>
<dbReference type="PANTHER" id="PTHR45749:SF28">
    <property type="entry name" value="ZINC FINGER MYM-TYPE PROTEIN 1-LIKE-RELATED"/>
    <property type="match status" value="1"/>
</dbReference>
<dbReference type="Proteomes" id="UP000747542">
    <property type="component" value="Unassembled WGS sequence"/>
</dbReference>
<dbReference type="EMBL" id="JAHLQT010035124">
    <property type="protein sequence ID" value="KAG7158423.1"/>
    <property type="molecule type" value="Genomic_DNA"/>
</dbReference>
<feature type="domain" description="DUF4371" evidence="2">
    <location>
        <begin position="14"/>
        <end position="122"/>
    </location>
</feature>
<keyword evidence="4" id="KW-1185">Reference proteome</keyword>
<comment type="caution">
    <text evidence="3">The sequence shown here is derived from an EMBL/GenBank/DDBJ whole genome shotgun (WGS) entry which is preliminary data.</text>
</comment>
<dbReference type="Pfam" id="PF14291">
    <property type="entry name" value="DUF4371"/>
    <property type="match status" value="1"/>
</dbReference>
<dbReference type="GO" id="GO:0005634">
    <property type="term" value="C:nucleus"/>
    <property type="evidence" value="ECO:0007669"/>
    <property type="project" value="UniProtKB-SubCell"/>
</dbReference>
<dbReference type="InterPro" id="IPR025398">
    <property type="entry name" value="DUF4371"/>
</dbReference>
<gene>
    <name evidence="3" type="ORF">Hamer_G026748</name>
</gene>
<evidence type="ECO:0000256" key="1">
    <source>
        <dbReference type="ARBA" id="ARBA00004123"/>
    </source>
</evidence>
<dbReference type="Pfam" id="PF13551">
    <property type="entry name" value="HTH_29"/>
    <property type="match status" value="1"/>
</dbReference>
<dbReference type="AlphaFoldDB" id="A0A8J5MNX4"/>
<organism evidence="3 4">
    <name type="scientific">Homarus americanus</name>
    <name type="common">American lobster</name>
    <dbReference type="NCBI Taxonomy" id="6706"/>
    <lineage>
        <taxon>Eukaryota</taxon>
        <taxon>Metazoa</taxon>
        <taxon>Ecdysozoa</taxon>
        <taxon>Arthropoda</taxon>
        <taxon>Crustacea</taxon>
        <taxon>Multicrustacea</taxon>
        <taxon>Malacostraca</taxon>
        <taxon>Eumalacostraca</taxon>
        <taxon>Eucarida</taxon>
        <taxon>Decapoda</taxon>
        <taxon>Pleocyemata</taxon>
        <taxon>Astacidea</taxon>
        <taxon>Nephropoidea</taxon>
        <taxon>Nephropidae</taxon>
        <taxon>Homarus</taxon>
    </lineage>
</organism>
<proteinExistence type="predicted"/>